<organism evidence="1">
    <name type="scientific">Anguilla anguilla</name>
    <name type="common">European freshwater eel</name>
    <name type="synonym">Muraena anguilla</name>
    <dbReference type="NCBI Taxonomy" id="7936"/>
    <lineage>
        <taxon>Eukaryota</taxon>
        <taxon>Metazoa</taxon>
        <taxon>Chordata</taxon>
        <taxon>Craniata</taxon>
        <taxon>Vertebrata</taxon>
        <taxon>Euteleostomi</taxon>
        <taxon>Actinopterygii</taxon>
        <taxon>Neopterygii</taxon>
        <taxon>Teleostei</taxon>
        <taxon>Anguilliformes</taxon>
        <taxon>Anguillidae</taxon>
        <taxon>Anguilla</taxon>
    </lineage>
</organism>
<accession>A0A0E9Q758</accession>
<name>A0A0E9Q758_ANGAN</name>
<dbReference type="AlphaFoldDB" id="A0A0E9Q758"/>
<dbReference type="EMBL" id="GBXM01096649">
    <property type="protein sequence ID" value="JAH11928.1"/>
    <property type="molecule type" value="Transcribed_RNA"/>
</dbReference>
<evidence type="ECO:0000313" key="1">
    <source>
        <dbReference type="EMBL" id="JAH11928.1"/>
    </source>
</evidence>
<protein>
    <submittedName>
        <fullName evidence="1">Uncharacterized protein</fullName>
    </submittedName>
</protein>
<sequence>MNFKIVAVNIKWCSFTSLGLPNLNLGSPHVFPKDQCSC</sequence>
<reference evidence="1" key="1">
    <citation type="submission" date="2014-11" db="EMBL/GenBank/DDBJ databases">
        <authorList>
            <person name="Amaro Gonzalez C."/>
        </authorList>
    </citation>
    <scope>NUCLEOTIDE SEQUENCE</scope>
</reference>
<reference evidence="1" key="2">
    <citation type="journal article" date="2015" name="Fish Shellfish Immunol.">
        <title>Early steps in the European eel (Anguilla anguilla)-Vibrio vulnificus interaction in the gills: Role of the RtxA13 toxin.</title>
        <authorList>
            <person name="Callol A."/>
            <person name="Pajuelo D."/>
            <person name="Ebbesson L."/>
            <person name="Teles M."/>
            <person name="MacKenzie S."/>
            <person name="Amaro C."/>
        </authorList>
    </citation>
    <scope>NUCLEOTIDE SEQUENCE</scope>
</reference>
<proteinExistence type="predicted"/>